<dbReference type="Proteomes" id="UP000006251">
    <property type="component" value="Unassembled WGS sequence"/>
</dbReference>
<name>K6Y2A5_9ALTE</name>
<protein>
    <recommendedName>
        <fullName evidence="10">Flagellar protein FliL</fullName>
    </recommendedName>
</protein>
<accession>K6Y2A5</accession>
<evidence type="ECO:0000313" key="11">
    <source>
        <dbReference type="EMBL" id="GAC26959.1"/>
    </source>
</evidence>
<evidence type="ECO:0000256" key="4">
    <source>
        <dbReference type="ARBA" id="ARBA00022475"/>
    </source>
</evidence>
<gene>
    <name evidence="11" type="primary">fliL</name>
    <name evidence="11" type="ORF">GPAL_0077</name>
</gene>
<evidence type="ECO:0000256" key="7">
    <source>
        <dbReference type="ARBA" id="ARBA00022779"/>
    </source>
</evidence>
<dbReference type="InterPro" id="IPR005503">
    <property type="entry name" value="FliL"/>
</dbReference>
<keyword evidence="9 10" id="KW-0472">Membrane</keyword>
<keyword evidence="8" id="KW-1133">Transmembrane helix</keyword>
<evidence type="ECO:0000256" key="3">
    <source>
        <dbReference type="ARBA" id="ARBA00008281"/>
    </source>
</evidence>
<dbReference type="GO" id="GO:0005886">
    <property type="term" value="C:plasma membrane"/>
    <property type="evidence" value="ECO:0007669"/>
    <property type="project" value="UniProtKB-SubCell"/>
</dbReference>
<comment type="subcellular location">
    <subcellularLocation>
        <location evidence="10">Cell inner membrane</location>
    </subcellularLocation>
    <subcellularLocation>
        <location evidence="2">Cell membrane</location>
        <topology evidence="2">Single-pass membrane protein</topology>
    </subcellularLocation>
</comment>
<organism evidence="11 12">
    <name type="scientific">Brumicola pallidula DSM 14239 = ACAM 615</name>
    <dbReference type="NCBI Taxonomy" id="1121922"/>
    <lineage>
        <taxon>Bacteria</taxon>
        <taxon>Pseudomonadati</taxon>
        <taxon>Pseudomonadota</taxon>
        <taxon>Gammaproteobacteria</taxon>
        <taxon>Alteromonadales</taxon>
        <taxon>Alteromonadaceae</taxon>
        <taxon>Brumicola</taxon>
    </lineage>
</organism>
<proteinExistence type="inferred from homology"/>
<dbReference type="EMBL" id="BAEQ01000004">
    <property type="protein sequence ID" value="GAC26959.1"/>
    <property type="molecule type" value="Genomic_DNA"/>
</dbReference>
<keyword evidence="7 10" id="KW-0283">Flagellar rotation</keyword>
<reference evidence="12" key="1">
    <citation type="journal article" date="2014" name="Environ. Microbiol.">
        <title>Comparative genomics of the marine bacterial genus Glaciecola reveals the high degree of genomic diversity and genomic characteristic for cold adaptation.</title>
        <authorList>
            <person name="Qin Q.L."/>
            <person name="Xie B.B."/>
            <person name="Yu Y."/>
            <person name="Shu Y.L."/>
            <person name="Rong J.C."/>
            <person name="Zhang Y.J."/>
            <person name="Zhao D.L."/>
            <person name="Chen X.L."/>
            <person name="Zhang X.Y."/>
            <person name="Chen B."/>
            <person name="Zhou B.C."/>
            <person name="Zhang Y.Z."/>
        </authorList>
    </citation>
    <scope>NUCLEOTIDE SEQUENCE [LARGE SCALE GENOMIC DNA]</scope>
    <source>
        <strain evidence="12">ACAM 615</strain>
    </source>
</reference>
<comment type="similarity">
    <text evidence="3 10">Belongs to the FliL family.</text>
</comment>
<keyword evidence="11" id="KW-0282">Flagellum</keyword>
<keyword evidence="11" id="KW-0969">Cilium</keyword>
<comment type="caution">
    <text evidence="11">The sequence shown here is derived from an EMBL/GenBank/DDBJ whole genome shotgun (WGS) entry which is preliminary data.</text>
</comment>
<dbReference type="GO" id="GO:0071978">
    <property type="term" value="P:bacterial-type flagellum-dependent swarming motility"/>
    <property type="evidence" value="ECO:0007669"/>
    <property type="project" value="TreeGrafter"/>
</dbReference>
<keyword evidence="10" id="KW-0997">Cell inner membrane</keyword>
<dbReference type="AlphaFoldDB" id="K6Y2A5"/>
<sequence length="158" mass="18178">MTIWRKLHKTQHVQTKKHRYFCSMCNGMVLLTLAIGLLITPELVHAQQRNYAYVALEPDIVTNYAGDNSKKLGYVRVTIEMMVADPAKIVDVEHHMPLLRATAIEVLGAQPEDKIRSLTGREDIRRMVLQKFKDIMKRETGENVIENIIFTKYLRQGG</sequence>
<evidence type="ECO:0000256" key="9">
    <source>
        <dbReference type="ARBA" id="ARBA00023136"/>
    </source>
</evidence>
<dbReference type="STRING" id="1121922.GCA_000428905_02598"/>
<evidence type="ECO:0000256" key="5">
    <source>
        <dbReference type="ARBA" id="ARBA00022500"/>
    </source>
</evidence>
<keyword evidence="11" id="KW-0966">Cell projection</keyword>
<comment type="function">
    <text evidence="1 10">Controls the rotational direction of flagella during chemotaxis.</text>
</comment>
<evidence type="ECO:0000256" key="6">
    <source>
        <dbReference type="ARBA" id="ARBA00022692"/>
    </source>
</evidence>
<evidence type="ECO:0000256" key="8">
    <source>
        <dbReference type="ARBA" id="ARBA00022989"/>
    </source>
</evidence>
<keyword evidence="12" id="KW-1185">Reference proteome</keyword>
<evidence type="ECO:0000256" key="1">
    <source>
        <dbReference type="ARBA" id="ARBA00002254"/>
    </source>
</evidence>
<evidence type="ECO:0000313" key="12">
    <source>
        <dbReference type="Proteomes" id="UP000006251"/>
    </source>
</evidence>
<evidence type="ECO:0000256" key="2">
    <source>
        <dbReference type="ARBA" id="ARBA00004162"/>
    </source>
</evidence>
<dbReference type="PANTHER" id="PTHR35091:SF5">
    <property type="entry name" value="FLAGELLAR PROTEIN FLIL"/>
    <property type="match status" value="1"/>
</dbReference>
<keyword evidence="5 10" id="KW-0145">Chemotaxis</keyword>
<evidence type="ECO:0000256" key="10">
    <source>
        <dbReference type="RuleBase" id="RU364125"/>
    </source>
</evidence>
<keyword evidence="4" id="KW-1003">Cell membrane</keyword>
<dbReference type="Pfam" id="PF03748">
    <property type="entry name" value="FliL"/>
    <property type="match status" value="1"/>
</dbReference>
<dbReference type="PANTHER" id="PTHR35091">
    <property type="entry name" value="FLAGELLAR PROTEIN FLIL"/>
    <property type="match status" value="1"/>
</dbReference>
<keyword evidence="6" id="KW-0812">Transmembrane</keyword>
<dbReference type="GO" id="GO:0009425">
    <property type="term" value="C:bacterial-type flagellum basal body"/>
    <property type="evidence" value="ECO:0007669"/>
    <property type="project" value="InterPro"/>
</dbReference>
<dbReference type="GO" id="GO:0006935">
    <property type="term" value="P:chemotaxis"/>
    <property type="evidence" value="ECO:0007669"/>
    <property type="project" value="UniProtKB-KW"/>
</dbReference>